<dbReference type="PRINTS" id="PR00723">
    <property type="entry name" value="SUBTILISIN"/>
</dbReference>
<dbReference type="SUPFAM" id="SSF89260">
    <property type="entry name" value="Collagen-binding domain"/>
    <property type="match status" value="2"/>
</dbReference>
<evidence type="ECO:0000259" key="8">
    <source>
        <dbReference type="PROSITE" id="PS51272"/>
    </source>
</evidence>
<feature type="chain" id="PRO_5038080452" description="SLH domain-containing protein" evidence="7">
    <location>
        <begin position="30"/>
        <end position="852"/>
    </location>
</feature>
<feature type="active site" description="Charge relay system" evidence="5">
    <location>
        <position position="68"/>
    </location>
</feature>
<dbReference type="PROSITE" id="PS51272">
    <property type="entry name" value="SLH"/>
    <property type="match status" value="3"/>
</dbReference>
<sequence length="852" mass="93308">MKIVKPFSVILLTVLILPFVMAVCQQAEAAVSANDHYYPNQSYLKRIRADAAWSYVKGNTGITIAVLDSGVDYNHPDLKGNLLPGINLVNPGRSAQDDEGHGTSVAGILAAKGNNQIGVAGVLWNAKILPIKVIDKNGSADNVDLISQGIELAVNRGAKIILMSLESNSYSKRLEAAVKRAEARGVLLVASTGNEGNRVAYPAAYPTVVAVGALGSGNQPIYQSNYGPELNLLAPGSNIYTTKLGGGYGYFSGTSAAAPQVAGAAALVWARNPKMTAVEVRQLLYQTAADLEAPGWDRKTGYGLLDVGKAVRSKLAADSGEPNNSQYGSKPFPIESQIRAQLSPADPIDWYYMDVPYDGKVTFTASLTSSSISAMAATFYPANKQPVTYYVGNGDTLIVPAKQGRMYIKLQRSGGVNNFIYLLTSKFSIDPDSYERNNDALTARPLVGNQINVVGNFHEEGDTDWFSYYVRQNGRLAVSVTADTNRIDLELKVRRQDSGWDIHDSGTRSDPTERAVEEVTPGKYFIQLSEYWSNAVNAEYKMNLTYTPEYRDTNEPNDTSRTASRLLSGSLMVGTLPKQTDYDWFYFDVDKPSYVLIQAPMVPVSSGVRLSLYSGQAFTKPLLTQNRVAELSDAGQPVAGIRLNKGRYYIRLNSVNPIKYDPYRLVVNKQVLVDGFRDIATHWARPEIARLSAKGVVKGFADATFRPDAAVTRGQFASMLMKAIKANGMSVTPYSGSRRFADLSRSHWAYTDLMTAYRLGILQGYPNNTIKPDQPLTRAEMALMVARAQSIFMYKHSYSSYRDVSTGHWASPAIEALTSRGWLHGVNGSVFKPNQYARRGEMVVLLAKAYHL</sequence>
<feature type="active site" description="Charge relay system" evidence="5">
    <location>
        <position position="255"/>
    </location>
</feature>
<name>A0A938Y090_9BACL</name>
<dbReference type="PROSITE" id="PS00136">
    <property type="entry name" value="SUBTILASE_ASP"/>
    <property type="match status" value="1"/>
</dbReference>
<evidence type="ECO:0000256" key="7">
    <source>
        <dbReference type="SAM" id="SignalP"/>
    </source>
</evidence>
<dbReference type="InterPro" id="IPR015500">
    <property type="entry name" value="Peptidase_S8_subtilisin-rel"/>
</dbReference>
<dbReference type="EMBL" id="JAFBEB010000012">
    <property type="protein sequence ID" value="MBM7591519.1"/>
    <property type="molecule type" value="Genomic_DNA"/>
</dbReference>
<dbReference type="PROSITE" id="PS00137">
    <property type="entry name" value="SUBTILASE_HIS"/>
    <property type="match status" value="1"/>
</dbReference>
<keyword evidence="3 5" id="KW-0378">Hydrolase</keyword>
<accession>A0A938Y090</accession>
<keyword evidence="7" id="KW-0732">Signal</keyword>
<protein>
    <recommendedName>
        <fullName evidence="8">SLH domain-containing protein</fullName>
    </recommendedName>
</protein>
<evidence type="ECO:0000256" key="5">
    <source>
        <dbReference type="PROSITE-ProRule" id="PRU01240"/>
    </source>
</evidence>
<dbReference type="Pfam" id="PF00082">
    <property type="entry name" value="Peptidase_S8"/>
    <property type="match status" value="1"/>
</dbReference>
<dbReference type="PROSITE" id="PS51892">
    <property type="entry name" value="SUBTILASE"/>
    <property type="match status" value="1"/>
</dbReference>
<dbReference type="Gene3D" id="2.60.120.380">
    <property type="match status" value="3"/>
</dbReference>
<evidence type="ECO:0000256" key="4">
    <source>
        <dbReference type="ARBA" id="ARBA00022825"/>
    </source>
</evidence>
<dbReference type="InterPro" id="IPR023827">
    <property type="entry name" value="Peptidase_S8_Asp-AS"/>
</dbReference>
<evidence type="ECO:0000256" key="6">
    <source>
        <dbReference type="RuleBase" id="RU003355"/>
    </source>
</evidence>
<organism evidence="9 10">
    <name type="scientific">Brevibacillus fulvus</name>
    <dbReference type="NCBI Taxonomy" id="1125967"/>
    <lineage>
        <taxon>Bacteria</taxon>
        <taxon>Bacillati</taxon>
        <taxon>Bacillota</taxon>
        <taxon>Bacilli</taxon>
        <taxon>Bacillales</taxon>
        <taxon>Paenibacillaceae</taxon>
        <taxon>Brevibacillus</taxon>
    </lineage>
</organism>
<evidence type="ECO:0000256" key="1">
    <source>
        <dbReference type="ARBA" id="ARBA00011073"/>
    </source>
</evidence>
<dbReference type="AlphaFoldDB" id="A0A938Y090"/>
<keyword evidence="2 5" id="KW-0645">Protease</keyword>
<feature type="domain" description="SLH" evidence="8">
    <location>
        <begin position="671"/>
        <end position="734"/>
    </location>
</feature>
<comment type="caution">
    <text evidence="9">The sequence shown here is derived from an EMBL/GenBank/DDBJ whole genome shotgun (WGS) entry which is preliminary data.</text>
</comment>
<dbReference type="InterPro" id="IPR036852">
    <property type="entry name" value="Peptidase_S8/S53_dom_sf"/>
</dbReference>
<dbReference type="GO" id="GO:0004252">
    <property type="term" value="F:serine-type endopeptidase activity"/>
    <property type="evidence" value="ECO:0007669"/>
    <property type="project" value="UniProtKB-UniRule"/>
</dbReference>
<feature type="domain" description="SLH" evidence="8">
    <location>
        <begin position="800"/>
        <end position="852"/>
    </location>
</feature>
<dbReference type="PANTHER" id="PTHR43399:SF4">
    <property type="entry name" value="CELL WALL-ASSOCIATED PROTEASE"/>
    <property type="match status" value="1"/>
</dbReference>
<dbReference type="Pfam" id="PF00395">
    <property type="entry name" value="SLH"/>
    <property type="match status" value="3"/>
</dbReference>
<feature type="signal peptide" evidence="7">
    <location>
        <begin position="1"/>
        <end position="29"/>
    </location>
</feature>
<dbReference type="InterPro" id="IPR022398">
    <property type="entry name" value="Peptidase_S8_His-AS"/>
</dbReference>
<evidence type="ECO:0000313" key="10">
    <source>
        <dbReference type="Proteomes" id="UP000717624"/>
    </source>
</evidence>
<keyword evidence="4 5" id="KW-0720">Serine protease</keyword>
<evidence type="ECO:0000256" key="2">
    <source>
        <dbReference type="ARBA" id="ARBA00022670"/>
    </source>
</evidence>
<feature type="domain" description="SLH" evidence="8">
    <location>
        <begin position="736"/>
        <end position="799"/>
    </location>
</feature>
<gene>
    <name evidence="9" type="ORF">JOD01_003170</name>
</gene>
<dbReference type="InterPro" id="IPR051048">
    <property type="entry name" value="Peptidase_S8/S53_subtilisin"/>
</dbReference>
<reference evidence="9" key="1">
    <citation type="submission" date="2021-01" db="EMBL/GenBank/DDBJ databases">
        <title>Genomic Encyclopedia of Type Strains, Phase IV (KMG-IV): sequencing the most valuable type-strain genomes for metagenomic binning, comparative biology and taxonomic classification.</title>
        <authorList>
            <person name="Goeker M."/>
        </authorList>
    </citation>
    <scope>NUCLEOTIDE SEQUENCE</scope>
    <source>
        <strain evidence="9">DSM 25523</strain>
    </source>
</reference>
<evidence type="ECO:0000313" key="9">
    <source>
        <dbReference type="EMBL" id="MBM7591519.1"/>
    </source>
</evidence>
<dbReference type="RefSeq" id="WP_204519226.1">
    <property type="nucleotide sequence ID" value="NZ_BAABIN010000019.1"/>
</dbReference>
<feature type="active site" description="Charge relay system" evidence="5">
    <location>
        <position position="101"/>
    </location>
</feature>
<dbReference type="SUPFAM" id="SSF52743">
    <property type="entry name" value="Subtilisin-like"/>
    <property type="match status" value="1"/>
</dbReference>
<dbReference type="InterPro" id="IPR023828">
    <property type="entry name" value="Peptidase_S8_Ser-AS"/>
</dbReference>
<proteinExistence type="inferred from homology"/>
<keyword evidence="10" id="KW-1185">Reference proteome</keyword>
<comment type="similarity">
    <text evidence="1 5 6">Belongs to the peptidase S8 family.</text>
</comment>
<dbReference type="PROSITE" id="PS00138">
    <property type="entry name" value="SUBTILASE_SER"/>
    <property type="match status" value="1"/>
</dbReference>
<dbReference type="Proteomes" id="UP000717624">
    <property type="component" value="Unassembled WGS sequence"/>
</dbReference>
<dbReference type="GO" id="GO:0006508">
    <property type="term" value="P:proteolysis"/>
    <property type="evidence" value="ECO:0007669"/>
    <property type="project" value="UniProtKB-KW"/>
</dbReference>
<dbReference type="PANTHER" id="PTHR43399">
    <property type="entry name" value="SUBTILISIN-RELATED"/>
    <property type="match status" value="1"/>
</dbReference>
<dbReference type="InterPro" id="IPR000209">
    <property type="entry name" value="Peptidase_S8/S53_dom"/>
</dbReference>
<evidence type="ECO:0000256" key="3">
    <source>
        <dbReference type="ARBA" id="ARBA00022801"/>
    </source>
</evidence>
<dbReference type="Gene3D" id="3.40.50.200">
    <property type="entry name" value="Peptidase S8/S53 domain"/>
    <property type="match status" value="1"/>
</dbReference>
<dbReference type="InterPro" id="IPR001119">
    <property type="entry name" value="SLH_dom"/>
</dbReference>